<evidence type="ECO:0000313" key="6">
    <source>
        <dbReference type="EMBL" id="KRR24563.1"/>
    </source>
</evidence>
<evidence type="ECO:0000256" key="2">
    <source>
        <dbReference type="ARBA" id="ARBA00023015"/>
    </source>
</evidence>
<dbReference type="RefSeq" id="WP_057844058.1">
    <property type="nucleotide sequence ID" value="NZ_LLYA01000153.1"/>
</dbReference>
<comment type="caution">
    <text evidence="6">The sequence shown here is derived from an EMBL/GenBank/DDBJ whole genome shotgun (WGS) entry which is preliminary data.</text>
</comment>
<evidence type="ECO:0000313" key="7">
    <source>
        <dbReference type="Proteomes" id="UP000052023"/>
    </source>
</evidence>
<feature type="compositionally biased region" description="Low complexity" evidence="4">
    <location>
        <begin position="266"/>
        <end position="280"/>
    </location>
</feature>
<dbReference type="Gene3D" id="1.10.10.10">
    <property type="entry name" value="Winged helix-like DNA-binding domain superfamily/Winged helix DNA-binding domain"/>
    <property type="match status" value="1"/>
</dbReference>
<dbReference type="PROSITE" id="PS51000">
    <property type="entry name" value="HTH_DEOR_2"/>
    <property type="match status" value="1"/>
</dbReference>
<dbReference type="SMART" id="SM01134">
    <property type="entry name" value="DeoRC"/>
    <property type="match status" value="1"/>
</dbReference>
<dbReference type="Pfam" id="PF00455">
    <property type="entry name" value="DeoRC"/>
    <property type="match status" value="1"/>
</dbReference>
<evidence type="ECO:0000256" key="4">
    <source>
        <dbReference type="SAM" id="MobiDB-lite"/>
    </source>
</evidence>
<feature type="region of interest" description="Disordered" evidence="4">
    <location>
        <begin position="258"/>
        <end position="280"/>
    </location>
</feature>
<keyword evidence="2" id="KW-0805">Transcription regulation</keyword>
<sequence length="280" mass="29873">MAGLSHRQTEILNIARAFGRVMVEDLAKRFEVSAQTIRKDLNDLCDQRSLTRIHGGAIIASGVENLAYEARRFVAAEEKRAIGVAAASRIPNGCSLFINIGTTTEEVASALTSHEDLLVITNNLNVAMLLYRHPRIEVIVAGGAVRRADGAVIGSTAISLIGQFKVDYAIIGASAIDEEGALLDFDYREVQAAQAIIANARSVMLVADSTKLRRSAPVRIAHLSQIQTFVTDAPLPAGLASICSHRGIEVVQAMEKPATDIDDPATEPAAATAAAPIRLR</sequence>
<dbReference type="SMART" id="SM00420">
    <property type="entry name" value="HTH_DEOR"/>
    <property type="match status" value="1"/>
</dbReference>
<gene>
    <name evidence="6" type="ORF">CQ13_24405</name>
</gene>
<dbReference type="PRINTS" id="PR00037">
    <property type="entry name" value="HTHLACR"/>
</dbReference>
<dbReference type="OrthoDB" id="9814815at2"/>
<dbReference type="Pfam" id="PF08220">
    <property type="entry name" value="HTH_DeoR"/>
    <property type="match status" value="1"/>
</dbReference>
<evidence type="ECO:0000256" key="3">
    <source>
        <dbReference type="ARBA" id="ARBA00023163"/>
    </source>
</evidence>
<dbReference type="InterPro" id="IPR050313">
    <property type="entry name" value="Carb_Metab_HTH_regulators"/>
</dbReference>
<feature type="domain" description="HTH deoR-type" evidence="5">
    <location>
        <begin position="4"/>
        <end position="59"/>
    </location>
</feature>
<dbReference type="InterPro" id="IPR036388">
    <property type="entry name" value="WH-like_DNA-bd_sf"/>
</dbReference>
<organism evidence="6 7">
    <name type="scientific">Bradyrhizobium retamae</name>
    <dbReference type="NCBI Taxonomy" id="1300035"/>
    <lineage>
        <taxon>Bacteria</taxon>
        <taxon>Pseudomonadati</taxon>
        <taxon>Pseudomonadota</taxon>
        <taxon>Alphaproteobacteria</taxon>
        <taxon>Hyphomicrobiales</taxon>
        <taxon>Nitrobacteraceae</taxon>
        <taxon>Bradyrhizobium</taxon>
    </lineage>
</organism>
<dbReference type="EMBL" id="LLYA01000153">
    <property type="protein sequence ID" value="KRR24563.1"/>
    <property type="molecule type" value="Genomic_DNA"/>
</dbReference>
<evidence type="ECO:0000259" key="5">
    <source>
        <dbReference type="PROSITE" id="PS51000"/>
    </source>
</evidence>
<dbReference type="Proteomes" id="UP000052023">
    <property type="component" value="Unassembled WGS sequence"/>
</dbReference>
<dbReference type="AlphaFoldDB" id="A0A0R3N449"/>
<protein>
    <submittedName>
        <fullName evidence="6">DeoR family transcriptional regulator</fullName>
    </submittedName>
</protein>
<keyword evidence="1" id="KW-0678">Repressor</keyword>
<keyword evidence="3" id="KW-0804">Transcription</keyword>
<dbReference type="PANTHER" id="PTHR30363">
    <property type="entry name" value="HTH-TYPE TRANSCRIPTIONAL REGULATOR SRLR-RELATED"/>
    <property type="match status" value="1"/>
</dbReference>
<dbReference type="InterPro" id="IPR037171">
    <property type="entry name" value="NagB/RpiA_transferase-like"/>
</dbReference>
<keyword evidence="7" id="KW-1185">Reference proteome</keyword>
<reference evidence="6 7" key="1">
    <citation type="submission" date="2014-03" db="EMBL/GenBank/DDBJ databases">
        <title>Bradyrhizobium valentinum sp. nov., isolated from effective nodules of Lupinus mariae-josephae, a lupine endemic of basic-lime soils in Eastern Spain.</title>
        <authorList>
            <person name="Duran D."/>
            <person name="Rey L."/>
            <person name="Navarro A."/>
            <person name="Busquets A."/>
            <person name="Imperial J."/>
            <person name="Ruiz-Argueso T."/>
        </authorList>
    </citation>
    <scope>NUCLEOTIDE SEQUENCE [LARGE SCALE GENOMIC DNA]</scope>
    <source>
        <strain evidence="6 7">Ro19</strain>
    </source>
</reference>
<proteinExistence type="predicted"/>
<name>A0A0R3N449_9BRAD</name>
<dbReference type="SUPFAM" id="SSF46785">
    <property type="entry name" value="Winged helix' DNA-binding domain"/>
    <property type="match status" value="1"/>
</dbReference>
<dbReference type="InterPro" id="IPR014036">
    <property type="entry name" value="DeoR-like_C"/>
</dbReference>
<accession>A0A0R3N449</accession>
<dbReference type="Gene3D" id="3.40.50.1360">
    <property type="match status" value="1"/>
</dbReference>
<dbReference type="SUPFAM" id="SSF100950">
    <property type="entry name" value="NagB/RpiA/CoA transferase-like"/>
    <property type="match status" value="1"/>
</dbReference>
<dbReference type="InterPro" id="IPR036390">
    <property type="entry name" value="WH_DNA-bd_sf"/>
</dbReference>
<dbReference type="InterPro" id="IPR001034">
    <property type="entry name" value="DeoR_HTH"/>
</dbReference>
<dbReference type="GO" id="GO:0003700">
    <property type="term" value="F:DNA-binding transcription factor activity"/>
    <property type="evidence" value="ECO:0007669"/>
    <property type="project" value="InterPro"/>
</dbReference>
<evidence type="ECO:0000256" key="1">
    <source>
        <dbReference type="ARBA" id="ARBA00022491"/>
    </source>
</evidence>
<dbReference type="PANTHER" id="PTHR30363:SF4">
    <property type="entry name" value="GLYCEROL-3-PHOSPHATE REGULON REPRESSOR"/>
    <property type="match status" value="1"/>
</dbReference>